<evidence type="ECO:0000256" key="1">
    <source>
        <dbReference type="ARBA" id="ARBA00001946"/>
    </source>
</evidence>
<keyword evidence="5" id="KW-0479">Metal-binding</keyword>
<dbReference type="InterPro" id="IPR018109">
    <property type="entry name" value="Folylpolyglutamate_synth_CS"/>
</dbReference>
<keyword evidence="7" id="KW-0067">ATP-binding</keyword>
<dbReference type="GO" id="GO:0005524">
    <property type="term" value="F:ATP binding"/>
    <property type="evidence" value="ECO:0007669"/>
    <property type="project" value="UniProtKB-KW"/>
</dbReference>
<comment type="caution">
    <text evidence="11">The sequence shown here is derived from an EMBL/GenBank/DDBJ whole genome shotgun (WGS) entry which is preliminary data.</text>
</comment>
<dbReference type="Pfam" id="PF08245">
    <property type="entry name" value="Mur_ligase_M"/>
    <property type="match status" value="1"/>
</dbReference>
<keyword evidence="6" id="KW-0547">Nucleotide-binding</keyword>
<comment type="catalytic activity">
    <reaction evidence="9">
        <text>(6S)-5,6,7,8-tetrahydrofolyl-(gamma-L-Glu)(n) + L-glutamate + ATP = (6S)-5,6,7,8-tetrahydrofolyl-(gamma-L-Glu)(n+1) + ADP + phosphate + H(+)</text>
        <dbReference type="Rhea" id="RHEA:10580"/>
        <dbReference type="Rhea" id="RHEA-COMP:14738"/>
        <dbReference type="Rhea" id="RHEA-COMP:14740"/>
        <dbReference type="ChEBI" id="CHEBI:15378"/>
        <dbReference type="ChEBI" id="CHEBI:29985"/>
        <dbReference type="ChEBI" id="CHEBI:30616"/>
        <dbReference type="ChEBI" id="CHEBI:43474"/>
        <dbReference type="ChEBI" id="CHEBI:141005"/>
        <dbReference type="ChEBI" id="CHEBI:456216"/>
        <dbReference type="EC" id="6.3.2.17"/>
    </reaction>
</comment>
<proteinExistence type="inferred from homology"/>
<dbReference type="PANTHER" id="PTHR11136">
    <property type="entry name" value="FOLYLPOLYGLUTAMATE SYNTHASE-RELATED"/>
    <property type="match status" value="1"/>
</dbReference>
<dbReference type="InterPro" id="IPR036565">
    <property type="entry name" value="Mur-like_cat_sf"/>
</dbReference>
<evidence type="ECO:0000256" key="2">
    <source>
        <dbReference type="ARBA" id="ARBA00008276"/>
    </source>
</evidence>
<evidence type="ECO:0000256" key="3">
    <source>
        <dbReference type="ARBA" id="ARBA00013025"/>
    </source>
</evidence>
<dbReference type="InterPro" id="IPR001645">
    <property type="entry name" value="Folylpolyglutamate_synth"/>
</dbReference>
<evidence type="ECO:0000256" key="6">
    <source>
        <dbReference type="ARBA" id="ARBA00022741"/>
    </source>
</evidence>
<dbReference type="Gene3D" id="3.40.1190.10">
    <property type="entry name" value="Mur-like, catalytic domain"/>
    <property type="match status" value="1"/>
</dbReference>
<dbReference type="InterPro" id="IPR036615">
    <property type="entry name" value="Mur_ligase_C_dom_sf"/>
</dbReference>
<organism evidence="11 12">
    <name type="scientific">Eiseniibacteriota bacterium</name>
    <dbReference type="NCBI Taxonomy" id="2212470"/>
    <lineage>
        <taxon>Bacteria</taxon>
        <taxon>Candidatus Eiseniibacteriota</taxon>
    </lineage>
</organism>
<keyword evidence="4" id="KW-0436">Ligase</keyword>
<evidence type="ECO:0000313" key="12">
    <source>
        <dbReference type="Proteomes" id="UP000580839"/>
    </source>
</evidence>
<dbReference type="EC" id="6.3.2.17" evidence="3"/>
<dbReference type="FunFam" id="3.40.1190.10:FF:000011">
    <property type="entry name" value="Folylpolyglutamate synthase/dihydrofolate synthase"/>
    <property type="match status" value="1"/>
</dbReference>
<evidence type="ECO:0000256" key="5">
    <source>
        <dbReference type="ARBA" id="ARBA00022723"/>
    </source>
</evidence>
<dbReference type="PROSITE" id="PS01012">
    <property type="entry name" value="FOLYLPOLYGLU_SYNT_2"/>
    <property type="match status" value="1"/>
</dbReference>
<feature type="non-terminal residue" evidence="11">
    <location>
        <position position="296"/>
    </location>
</feature>
<dbReference type="PANTHER" id="PTHR11136:SF0">
    <property type="entry name" value="DIHYDROFOLATE SYNTHETASE-RELATED"/>
    <property type="match status" value="1"/>
</dbReference>
<reference evidence="11 12" key="1">
    <citation type="submission" date="2020-04" db="EMBL/GenBank/DDBJ databases">
        <title>Metagenomic profiling of ammonia- and methane-oxidizing microorganisms in a Dutch drinking water treatment plant.</title>
        <authorList>
            <person name="Poghosyan L."/>
            <person name="Leucker S."/>
        </authorList>
    </citation>
    <scope>NUCLEOTIDE SEQUENCE [LARGE SCALE GENOMIC DNA]</scope>
    <source>
        <strain evidence="11">S-RSF-IL-03</strain>
    </source>
</reference>
<evidence type="ECO:0000256" key="4">
    <source>
        <dbReference type="ARBA" id="ARBA00022598"/>
    </source>
</evidence>
<gene>
    <name evidence="11" type="ORF">HOP12_04740</name>
</gene>
<evidence type="ECO:0000259" key="10">
    <source>
        <dbReference type="Pfam" id="PF08245"/>
    </source>
</evidence>
<dbReference type="GO" id="GO:0008841">
    <property type="term" value="F:dihydrofolate synthase activity"/>
    <property type="evidence" value="ECO:0007669"/>
    <property type="project" value="TreeGrafter"/>
</dbReference>
<dbReference type="AlphaFoldDB" id="A0A849SG74"/>
<dbReference type="NCBIfam" id="TIGR01499">
    <property type="entry name" value="folC"/>
    <property type="match status" value="1"/>
</dbReference>
<sequence>MRPDLQAALEALYGAERRRDRLGLEGTHALMRSLGHPERSFRAVHVAGTNGKGSVCARVERVLRAAGHRVGLYTSPHLVDFRERIRVDGRWADEAWLAATLQRIAAFPDRDERTFFEVATALGFAWFAKQQVELAVVEVGLGGRLDCTNVVSPIVTAITSIGLDHTEILGDSIEKIASEKAGIVKPGVPVVIGAGMDLVAERVIREVARERRAEVLRAEEPTPGGADPEVAFALENLATARAILAALRRADVSIPAAAEREGLAASRWPGRLEACPDEPRLLWDGAHNPHGITALA</sequence>
<comment type="similarity">
    <text evidence="2">Belongs to the folylpolyglutamate synthase family.</text>
</comment>
<name>A0A849SG74_UNCEI</name>
<evidence type="ECO:0000313" key="11">
    <source>
        <dbReference type="EMBL" id="NOT33461.1"/>
    </source>
</evidence>
<comment type="cofactor">
    <cofactor evidence="1">
        <name>Mg(2+)</name>
        <dbReference type="ChEBI" id="CHEBI:18420"/>
    </cofactor>
</comment>
<dbReference type="GO" id="GO:0004326">
    <property type="term" value="F:tetrahydrofolylpolyglutamate synthase activity"/>
    <property type="evidence" value="ECO:0007669"/>
    <property type="project" value="UniProtKB-EC"/>
</dbReference>
<dbReference type="SUPFAM" id="SSF53623">
    <property type="entry name" value="MurD-like peptide ligases, catalytic domain"/>
    <property type="match status" value="1"/>
</dbReference>
<evidence type="ECO:0000256" key="7">
    <source>
        <dbReference type="ARBA" id="ARBA00022840"/>
    </source>
</evidence>
<dbReference type="InterPro" id="IPR013221">
    <property type="entry name" value="Mur_ligase_cen"/>
</dbReference>
<dbReference type="GO" id="GO:0046872">
    <property type="term" value="F:metal ion binding"/>
    <property type="evidence" value="ECO:0007669"/>
    <property type="project" value="UniProtKB-KW"/>
</dbReference>
<dbReference type="SUPFAM" id="SSF53244">
    <property type="entry name" value="MurD-like peptide ligases, peptide-binding domain"/>
    <property type="match status" value="1"/>
</dbReference>
<evidence type="ECO:0000256" key="8">
    <source>
        <dbReference type="ARBA" id="ARBA00022842"/>
    </source>
</evidence>
<evidence type="ECO:0000256" key="9">
    <source>
        <dbReference type="ARBA" id="ARBA00047493"/>
    </source>
</evidence>
<protein>
    <recommendedName>
        <fullName evidence="3">tetrahydrofolate synthase</fullName>
        <ecNumber evidence="3">6.3.2.17</ecNumber>
    </recommendedName>
</protein>
<dbReference type="PROSITE" id="PS01011">
    <property type="entry name" value="FOLYLPOLYGLU_SYNT_1"/>
    <property type="match status" value="1"/>
</dbReference>
<dbReference type="Proteomes" id="UP000580839">
    <property type="component" value="Unassembled WGS sequence"/>
</dbReference>
<dbReference type="GO" id="GO:0005737">
    <property type="term" value="C:cytoplasm"/>
    <property type="evidence" value="ECO:0007669"/>
    <property type="project" value="TreeGrafter"/>
</dbReference>
<dbReference type="EMBL" id="JABFRW010000051">
    <property type="protein sequence ID" value="NOT33461.1"/>
    <property type="molecule type" value="Genomic_DNA"/>
</dbReference>
<feature type="domain" description="Mur ligase central" evidence="10">
    <location>
        <begin position="46"/>
        <end position="188"/>
    </location>
</feature>
<keyword evidence="8" id="KW-0460">Magnesium</keyword>
<accession>A0A849SG74</accession>